<dbReference type="InterPro" id="IPR035810">
    <property type="entry name" value="PEBP_euk"/>
</dbReference>
<dbReference type="PROSITE" id="PS50038">
    <property type="entry name" value="FZ"/>
    <property type="match status" value="1"/>
</dbReference>
<dbReference type="InterPro" id="IPR036790">
    <property type="entry name" value="Frizzled_dom_sf"/>
</dbReference>
<dbReference type="AlphaFoldDB" id="A0A8B6EX97"/>
<evidence type="ECO:0000313" key="7">
    <source>
        <dbReference type="Proteomes" id="UP000596742"/>
    </source>
</evidence>
<reference evidence="6" key="1">
    <citation type="submission" date="2018-11" db="EMBL/GenBank/DDBJ databases">
        <authorList>
            <person name="Alioto T."/>
            <person name="Alioto T."/>
        </authorList>
    </citation>
    <scope>NUCLEOTIDE SEQUENCE</scope>
</reference>
<keyword evidence="4" id="KW-0732">Signal</keyword>
<feature type="domain" description="FZ" evidence="5">
    <location>
        <begin position="17"/>
        <end position="151"/>
    </location>
</feature>
<feature type="signal peptide" evidence="4">
    <location>
        <begin position="1"/>
        <end position="16"/>
    </location>
</feature>
<evidence type="ECO:0000256" key="2">
    <source>
        <dbReference type="ARBA" id="ARBA00023157"/>
    </source>
</evidence>
<dbReference type="Pfam" id="PF01392">
    <property type="entry name" value="Fz"/>
    <property type="match status" value="1"/>
</dbReference>
<keyword evidence="2 3" id="KW-1015">Disulfide bond</keyword>
<dbReference type="GO" id="GO:0017147">
    <property type="term" value="F:Wnt-protein binding"/>
    <property type="evidence" value="ECO:0007669"/>
    <property type="project" value="TreeGrafter"/>
</dbReference>
<dbReference type="GO" id="GO:0060070">
    <property type="term" value="P:canonical Wnt signaling pathway"/>
    <property type="evidence" value="ECO:0007669"/>
    <property type="project" value="TreeGrafter"/>
</dbReference>
<dbReference type="GO" id="GO:0042813">
    <property type="term" value="F:Wnt receptor activity"/>
    <property type="evidence" value="ECO:0007669"/>
    <property type="project" value="TreeGrafter"/>
</dbReference>
<dbReference type="GO" id="GO:0035567">
    <property type="term" value="P:non-canonical Wnt signaling pathway"/>
    <property type="evidence" value="ECO:0007669"/>
    <property type="project" value="TreeGrafter"/>
</dbReference>
<dbReference type="InterPro" id="IPR015526">
    <property type="entry name" value="Frizzled/SFRP"/>
</dbReference>
<evidence type="ECO:0000313" key="6">
    <source>
        <dbReference type="EMBL" id="VDI41543.1"/>
    </source>
</evidence>
<evidence type="ECO:0000256" key="4">
    <source>
        <dbReference type="SAM" id="SignalP"/>
    </source>
</evidence>
<accession>A0A8B6EX97</accession>
<dbReference type="SUPFAM" id="SSF63501">
    <property type="entry name" value="Frizzled cysteine-rich domain"/>
    <property type="match status" value="1"/>
</dbReference>
<comment type="caution">
    <text evidence="3">Lacks conserved residue(s) required for the propagation of feature annotation.</text>
</comment>
<protein>
    <recommendedName>
        <fullName evidence="5">FZ domain-containing protein</fullName>
    </recommendedName>
</protein>
<dbReference type="CDD" id="cd00866">
    <property type="entry name" value="PEBP_euk"/>
    <property type="match status" value="1"/>
</dbReference>
<dbReference type="Proteomes" id="UP000596742">
    <property type="component" value="Unassembled WGS sequence"/>
</dbReference>
<feature type="disulfide bond" evidence="3">
    <location>
        <begin position="93"/>
        <end position="117"/>
    </location>
</feature>
<comment type="caution">
    <text evidence="6">The sequence shown here is derived from an EMBL/GenBank/DDBJ whole genome shotgun (WGS) entry which is preliminary data.</text>
</comment>
<evidence type="ECO:0000259" key="5">
    <source>
        <dbReference type="PROSITE" id="PS50038"/>
    </source>
</evidence>
<dbReference type="GO" id="GO:0005886">
    <property type="term" value="C:plasma membrane"/>
    <property type="evidence" value="ECO:0007669"/>
    <property type="project" value="TreeGrafter"/>
</dbReference>
<dbReference type="InterPro" id="IPR008914">
    <property type="entry name" value="PEBP"/>
</dbReference>
<feature type="chain" id="PRO_5033043731" description="FZ domain-containing protein" evidence="4">
    <location>
        <begin position="17"/>
        <end position="594"/>
    </location>
</feature>
<gene>
    <name evidence="6" type="ORF">MGAL_10B022499</name>
</gene>
<dbReference type="Pfam" id="PF01161">
    <property type="entry name" value="PBP"/>
    <property type="match status" value="1"/>
</dbReference>
<dbReference type="InterPro" id="IPR020067">
    <property type="entry name" value="Frizzled_dom"/>
</dbReference>
<proteinExistence type="predicted"/>
<dbReference type="PANTHER" id="PTHR11309">
    <property type="entry name" value="FRIZZLED"/>
    <property type="match status" value="1"/>
</dbReference>
<dbReference type="OrthoDB" id="2506647at2759"/>
<keyword evidence="1" id="KW-0217">Developmental protein</keyword>
<evidence type="ECO:0000256" key="1">
    <source>
        <dbReference type="ARBA" id="ARBA00022473"/>
    </source>
</evidence>
<dbReference type="SUPFAM" id="SSF49777">
    <property type="entry name" value="PEBP-like"/>
    <property type="match status" value="2"/>
</dbReference>
<sequence>MLYLVLLSTILVVVQCCEPIREPICQMGIPYNSTVFPNLAGHLFQGGASVGLQRIKSLIEKKCSPNIREFLCRVYLPECSPSGKPVIPSWEMCQEAHDGCSSMMSSLGFKWESSLNCSKFEAGTIDRIKEIANDKSAFWFGTGVKSLCSKERPTFACKMNRFPSQTDSIISRFGGSIDISGVDRLMKIQYTYENGTVNACKNDFSLPGGSLEVDPLSPTVNHGWQLRNLPAMKWTAAPSDYFTLVLYDIGFTYLHALYVNIPGNNITKADEVHQYRGPGNPTDVANPYVYLLYKQHGHLQLTDPLRQSLNKKPLETLHNESNFYDLKSISWVRVSADPFSIGRLEKEHQVNNCPLLVSEALQHQDRPFLPHNFNLNMSVDVTYSPSAITFTSCCKTYAYRETSLELNPIGNMTVKTAHVRSSIMPSVTLTKQDPYFRANKFSDDELYSLIMVDPDVPIFYKVASNSHPLIHWMVINIPRGNVNDGVTVREYRGPQPSSGVHTYYFLLYLQSSRISPSVISNYTTSCTRCLFDINCFTTDHGLKLTGATWFRAEYDEYVRHQRVDESGKDEAAECAKEPQYPQSCSGVSIPHIIG</sequence>
<name>A0A8B6EX97_MYTGA</name>
<dbReference type="Gene3D" id="3.90.280.10">
    <property type="entry name" value="PEBP-like"/>
    <property type="match status" value="2"/>
</dbReference>
<dbReference type="InterPro" id="IPR036610">
    <property type="entry name" value="PEBP-like_sf"/>
</dbReference>
<dbReference type="Gene3D" id="1.10.2000.10">
    <property type="entry name" value="Frizzled cysteine-rich domain"/>
    <property type="match status" value="1"/>
</dbReference>
<organism evidence="6 7">
    <name type="scientific">Mytilus galloprovincialis</name>
    <name type="common">Mediterranean mussel</name>
    <dbReference type="NCBI Taxonomy" id="29158"/>
    <lineage>
        <taxon>Eukaryota</taxon>
        <taxon>Metazoa</taxon>
        <taxon>Spiralia</taxon>
        <taxon>Lophotrochozoa</taxon>
        <taxon>Mollusca</taxon>
        <taxon>Bivalvia</taxon>
        <taxon>Autobranchia</taxon>
        <taxon>Pteriomorphia</taxon>
        <taxon>Mytilida</taxon>
        <taxon>Mytiloidea</taxon>
        <taxon>Mytilidae</taxon>
        <taxon>Mytilinae</taxon>
        <taxon>Mytilus</taxon>
    </lineage>
</organism>
<keyword evidence="7" id="KW-1185">Reference proteome</keyword>
<dbReference type="SMART" id="SM00063">
    <property type="entry name" value="FRI"/>
    <property type="match status" value="1"/>
</dbReference>
<evidence type="ECO:0000256" key="3">
    <source>
        <dbReference type="PROSITE-ProRule" id="PRU00090"/>
    </source>
</evidence>
<dbReference type="EMBL" id="UYJE01005908">
    <property type="protein sequence ID" value="VDI41543.1"/>
    <property type="molecule type" value="Genomic_DNA"/>
</dbReference>